<proteinExistence type="predicted"/>
<feature type="region of interest" description="Disordered" evidence="1">
    <location>
        <begin position="1"/>
        <end position="71"/>
    </location>
</feature>
<feature type="compositionally biased region" description="Low complexity" evidence="1">
    <location>
        <begin position="123"/>
        <end position="132"/>
    </location>
</feature>
<dbReference type="PANTHER" id="PTHR10715:SF6">
    <property type="entry name" value="60S RIBOSOMAL PROTEIN L6"/>
    <property type="match status" value="1"/>
</dbReference>
<accession>A0AAD8TFE2</accession>
<dbReference type="GO" id="GO:0000027">
    <property type="term" value="P:ribosomal large subunit assembly"/>
    <property type="evidence" value="ECO:0007669"/>
    <property type="project" value="TreeGrafter"/>
</dbReference>
<dbReference type="Proteomes" id="UP001231189">
    <property type="component" value="Unassembled WGS sequence"/>
</dbReference>
<feature type="compositionally biased region" description="Pro residues" evidence="1">
    <location>
        <begin position="102"/>
        <end position="122"/>
    </location>
</feature>
<dbReference type="InterPro" id="IPR000915">
    <property type="entry name" value="60S_ribosomal_eL6"/>
</dbReference>
<dbReference type="AlphaFoldDB" id="A0AAD8TFE2"/>
<dbReference type="SUPFAM" id="SSF50104">
    <property type="entry name" value="Translation proteins SH3-like domain"/>
    <property type="match status" value="1"/>
</dbReference>
<organism evidence="2 3">
    <name type="scientific">Lolium multiflorum</name>
    <name type="common">Italian ryegrass</name>
    <name type="synonym">Lolium perenne subsp. multiflorum</name>
    <dbReference type="NCBI Taxonomy" id="4521"/>
    <lineage>
        <taxon>Eukaryota</taxon>
        <taxon>Viridiplantae</taxon>
        <taxon>Streptophyta</taxon>
        <taxon>Embryophyta</taxon>
        <taxon>Tracheophyta</taxon>
        <taxon>Spermatophyta</taxon>
        <taxon>Magnoliopsida</taxon>
        <taxon>Liliopsida</taxon>
        <taxon>Poales</taxon>
        <taxon>Poaceae</taxon>
        <taxon>BOP clade</taxon>
        <taxon>Pooideae</taxon>
        <taxon>Poodae</taxon>
        <taxon>Poeae</taxon>
        <taxon>Poeae Chloroplast Group 2 (Poeae type)</taxon>
        <taxon>Loliodinae</taxon>
        <taxon>Loliinae</taxon>
        <taxon>Lolium</taxon>
    </lineage>
</organism>
<dbReference type="PANTHER" id="PTHR10715">
    <property type="entry name" value="60S RIBOSOMAL PROTEIN L6"/>
    <property type="match status" value="1"/>
</dbReference>
<dbReference type="GO" id="GO:0002181">
    <property type="term" value="P:cytoplasmic translation"/>
    <property type="evidence" value="ECO:0007669"/>
    <property type="project" value="TreeGrafter"/>
</dbReference>
<evidence type="ECO:0008006" key="4">
    <source>
        <dbReference type="Google" id="ProtNLM"/>
    </source>
</evidence>
<dbReference type="InterPro" id="IPR008991">
    <property type="entry name" value="Translation_prot_SH3-like_sf"/>
</dbReference>
<name>A0AAD8TFE2_LOLMU</name>
<comment type="caution">
    <text evidence="2">The sequence shown here is derived from an EMBL/GenBank/DDBJ whole genome shotgun (WGS) entry which is preliminary data.</text>
</comment>
<dbReference type="EMBL" id="JAUUTY010000002">
    <property type="protein sequence ID" value="KAK1680812.1"/>
    <property type="molecule type" value="Genomic_DNA"/>
</dbReference>
<protein>
    <recommendedName>
        <fullName evidence="4">60S ribosomal protein L6</fullName>
    </recommendedName>
</protein>
<dbReference type="GO" id="GO:0022625">
    <property type="term" value="C:cytosolic large ribosomal subunit"/>
    <property type="evidence" value="ECO:0007669"/>
    <property type="project" value="TreeGrafter"/>
</dbReference>
<reference evidence="2" key="1">
    <citation type="submission" date="2023-07" db="EMBL/GenBank/DDBJ databases">
        <title>A chromosome-level genome assembly of Lolium multiflorum.</title>
        <authorList>
            <person name="Chen Y."/>
            <person name="Copetti D."/>
            <person name="Kolliker R."/>
            <person name="Studer B."/>
        </authorList>
    </citation>
    <scope>NUCLEOTIDE SEQUENCE</scope>
    <source>
        <strain evidence="2">02402/16</strain>
        <tissue evidence="2">Leaf</tissue>
    </source>
</reference>
<feature type="region of interest" description="Disordered" evidence="1">
    <location>
        <begin position="93"/>
        <end position="134"/>
    </location>
</feature>
<evidence type="ECO:0000313" key="2">
    <source>
        <dbReference type="EMBL" id="KAK1680812.1"/>
    </source>
</evidence>
<keyword evidence="3" id="KW-1185">Reference proteome</keyword>
<dbReference type="GO" id="GO:0003735">
    <property type="term" value="F:structural constituent of ribosome"/>
    <property type="evidence" value="ECO:0007669"/>
    <property type="project" value="InterPro"/>
</dbReference>
<gene>
    <name evidence="2" type="ORF">QYE76_041660</name>
</gene>
<dbReference type="GO" id="GO:0003723">
    <property type="term" value="F:RNA binding"/>
    <property type="evidence" value="ECO:0007669"/>
    <property type="project" value="TreeGrafter"/>
</dbReference>
<sequence length="243" mass="26455">MKGGEDSITFCKGSRFESTPTCGTNIPLGRKRISAYVPHDEDDVLDPSYDEKLQPSPDILTSKGPKYNDKELTPLDLFKETHCNKMKGLSPVVEDALSPSSPSAPPSGPLPPPFRSRPPPLPARTTTTVTRRSSYHRRGLFAIKAKNGGAFPKAAKPAAAAEPKFYPADDDKLRAVSTRKPKRTKLRSTITPGTVLILLARRYMGKRVVFLKPLKSGLLLITGKSLLPSALQLLSLIPCILAQ</sequence>
<evidence type="ECO:0000313" key="3">
    <source>
        <dbReference type="Proteomes" id="UP001231189"/>
    </source>
</evidence>
<evidence type="ECO:0000256" key="1">
    <source>
        <dbReference type="SAM" id="MobiDB-lite"/>
    </source>
</evidence>